<dbReference type="Pfam" id="PF01805">
    <property type="entry name" value="Surp"/>
    <property type="match status" value="2"/>
</dbReference>
<keyword evidence="6" id="KW-0508">mRNA splicing</keyword>
<evidence type="ECO:0000259" key="8">
    <source>
        <dbReference type="PROSITE" id="PS50128"/>
    </source>
</evidence>
<dbReference type="Pfam" id="PF09750">
    <property type="entry name" value="DRY_EERY"/>
    <property type="match status" value="1"/>
</dbReference>
<evidence type="ECO:0000313" key="9">
    <source>
        <dbReference type="EMBL" id="KAK9761856.1"/>
    </source>
</evidence>
<accession>A0ABR2WK50</accession>
<dbReference type="InterPro" id="IPR040397">
    <property type="entry name" value="SWAP"/>
</dbReference>
<evidence type="ECO:0000256" key="7">
    <source>
        <dbReference type="SAM" id="MobiDB-lite"/>
    </source>
</evidence>
<keyword evidence="2" id="KW-0677">Repeat</keyword>
<dbReference type="InterPro" id="IPR019147">
    <property type="entry name" value="SWAP_N_domain"/>
</dbReference>
<dbReference type="PROSITE" id="PS50128">
    <property type="entry name" value="SURP"/>
    <property type="match status" value="2"/>
</dbReference>
<organism evidence="9 10">
    <name type="scientific">Basidiobolus ranarum</name>
    <dbReference type="NCBI Taxonomy" id="34480"/>
    <lineage>
        <taxon>Eukaryota</taxon>
        <taxon>Fungi</taxon>
        <taxon>Fungi incertae sedis</taxon>
        <taxon>Zoopagomycota</taxon>
        <taxon>Entomophthoromycotina</taxon>
        <taxon>Basidiobolomycetes</taxon>
        <taxon>Basidiobolales</taxon>
        <taxon>Basidiobolaceae</taxon>
        <taxon>Basidiobolus</taxon>
    </lineage>
</organism>
<keyword evidence="10" id="KW-1185">Reference proteome</keyword>
<feature type="domain" description="SURP motif" evidence="8">
    <location>
        <begin position="187"/>
        <end position="229"/>
    </location>
</feature>
<dbReference type="EMBL" id="JASJQH010001191">
    <property type="protein sequence ID" value="KAK9761856.1"/>
    <property type="molecule type" value="Genomic_DNA"/>
</dbReference>
<dbReference type="InterPro" id="IPR000061">
    <property type="entry name" value="Surp"/>
</dbReference>
<evidence type="ECO:0000256" key="4">
    <source>
        <dbReference type="ARBA" id="ARBA00023015"/>
    </source>
</evidence>
<keyword evidence="4" id="KW-0805">Transcription regulation</keyword>
<dbReference type="PANTHER" id="PTHR13161:SF15">
    <property type="entry name" value="SPLICING FACTOR, SUPPRESSOR OF WHITE-APRICOT HOMOLOG"/>
    <property type="match status" value="1"/>
</dbReference>
<evidence type="ECO:0000256" key="5">
    <source>
        <dbReference type="ARBA" id="ARBA00023163"/>
    </source>
</evidence>
<evidence type="ECO:0000313" key="10">
    <source>
        <dbReference type="Proteomes" id="UP001479436"/>
    </source>
</evidence>
<feature type="domain" description="SURP motif" evidence="8">
    <location>
        <begin position="277"/>
        <end position="319"/>
    </location>
</feature>
<dbReference type="SMART" id="SM00648">
    <property type="entry name" value="SWAP"/>
    <property type="match status" value="2"/>
</dbReference>
<evidence type="ECO:0000256" key="2">
    <source>
        <dbReference type="ARBA" id="ARBA00022737"/>
    </source>
</evidence>
<dbReference type="SUPFAM" id="SSF109905">
    <property type="entry name" value="Surp module (SWAP domain)"/>
    <property type="match status" value="2"/>
</dbReference>
<evidence type="ECO:0000256" key="3">
    <source>
        <dbReference type="ARBA" id="ARBA00022884"/>
    </source>
</evidence>
<evidence type="ECO:0000256" key="1">
    <source>
        <dbReference type="ARBA" id="ARBA00022664"/>
    </source>
</evidence>
<keyword evidence="1" id="KW-0507">mRNA processing</keyword>
<evidence type="ECO:0000256" key="6">
    <source>
        <dbReference type="ARBA" id="ARBA00023187"/>
    </source>
</evidence>
<dbReference type="Proteomes" id="UP001479436">
    <property type="component" value="Unassembled WGS sequence"/>
</dbReference>
<dbReference type="SMART" id="SM01141">
    <property type="entry name" value="DRY_EERY"/>
    <property type="match status" value="1"/>
</dbReference>
<protein>
    <recommendedName>
        <fullName evidence="8">SURP motif domain-containing protein</fullName>
    </recommendedName>
</protein>
<keyword evidence="5" id="KW-0804">Transcription</keyword>
<keyword evidence="3" id="KW-0694">RNA-binding</keyword>
<feature type="compositionally biased region" description="Low complexity" evidence="7">
    <location>
        <begin position="256"/>
        <end position="267"/>
    </location>
</feature>
<feature type="region of interest" description="Disordered" evidence="7">
    <location>
        <begin position="245"/>
        <end position="272"/>
    </location>
</feature>
<name>A0ABR2WK50_9FUNG</name>
<proteinExistence type="predicted"/>
<reference evidence="9 10" key="1">
    <citation type="submission" date="2023-04" db="EMBL/GenBank/DDBJ databases">
        <title>Genome of Basidiobolus ranarum AG-B5.</title>
        <authorList>
            <person name="Stajich J.E."/>
            <person name="Carter-House D."/>
            <person name="Gryganskyi A."/>
        </authorList>
    </citation>
    <scope>NUCLEOTIDE SEQUENCE [LARGE SCALE GENOMIC DNA]</scope>
    <source>
        <strain evidence="9 10">AG-B5</strain>
    </source>
</reference>
<dbReference type="Gene3D" id="1.10.10.790">
    <property type="entry name" value="Surp module"/>
    <property type="match status" value="2"/>
</dbReference>
<feature type="compositionally biased region" description="Acidic residues" evidence="7">
    <location>
        <begin position="245"/>
        <end position="255"/>
    </location>
</feature>
<comment type="caution">
    <text evidence="9">The sequence shown here is derived from an EMBL/GenBank/DDBJ whole genome shotgun (WGS) entry which is preliminary data.</text>
</comment>
<gene>
    <name evidence="9" type="ORF">K7432_012917</name>
</gene>
<dbReference type="InterPro" id="IPR035967">
    <property type="entry name" value="SWAP/Surp_sf"/>
</dbReference>
<sequence length="410" mass="48258">MFFSETLLPEPKNPDEPISWREKRRNRVKPKQEELLVFGYAADILHDEGIAKDIEAGNRLIQWRGDAQKNVILDRYDVRNLLDTYEKFENRTSIRASSSSTATEKELDAQRYLDLDSEEEEVFDMSEDERNTYIEEKKKRRRMQAAKKEYAYLYEQAEAPKPAKPLDFKFQVPDGMILPADKRQVEIIERTAKFLNSKEPKMEIIIQAKQANNPGFCFLNKDDPLYTFYRHVRWLVQTGLYDYSNEDDSEEETTEIPETTIEQSSTPKIPPPEIKSIIDKMADFVTRNGPSLEEKVKANKQNDPKFGFLLPRNEYHTYYQDMLHKLRASRKHEIEENSSLPLPPRKKRENSVEINPEEMLEQVEIKPSLEEEEDQGFYIEKDDDQLKMDRLRKARLMLARLKSKNSMGSE</sequence>
<dbReference type="PANTHER" id="PTHR13161">
    <property type="entry name" value="SPLICING FACTOR SUPPRESSOR OF WHITE APRICOT"/>
    <property type="match status" value="1"/>
</dbReference>